<dbReference type="EMBL" id="AP018248">
    <property type="protein sequence ID" value="BAZ00482.1"/>
    <property type="molecule type" value="Genomic_DNA"/>
</dbReference>
<name>A0A1Z4N499_9CYAN</name>
<accession>A0A1Z4N499</accession>
<keyword evidence="2" id="KW-1185">Reference proteome</keyword>
<dbReference type="KEGG" id="ttq:NIES37_44740"/>
<reference evidence="1 2" key="1">
    <citation type="submission" date="2017-06" db="EMBL/GenBank/DDBJ databases">
        <title>Genome sequencing of cyanobaciteial culture collection at National Institute for Environmental Studies (NIES).</title>
        <authorList>
            <person name="Hirose Y."/>
            <person name="Shimura Y."/>
            <person name="Fujisawa T."/>
            <person name="Nakamura Y."/>
            <person name="Kawachi M."/>
        </authorList>
    </citation>
    <scope>NUCLEOTIDE SEQUENCE [LARGE SCALE GENOMIC DNA]</scope>
    <source>
        <strain evidence="1 2">NIES-37</strain>
    </source>
</reference>
<organism evidence="1 2">
    <name type="scientific">Tolypothrix tenuis PCC 7101</name>
    <dbReference type="NCBI Taxonomy" id="231146"/>
    <lineage>
        <taxon>Bacteria</taxon>
        <taxon>Bacillati</taxon>
        <taxon>Cyanobacteriota</taxon>
        <taxon>Cyanophyceae</taxon>
        <taxon>Nostocales</taxon>
        <taxon>Tolypothrichaceae</taxon>
        <taxon>Tolypothrix</taxon>
    </lineage>
</organism>
<evidence type="ECO:0000313" key="2">
    <source>
        <dbReference type="Proteomes" id="UP000218785"/>
    </source>
</evidence>
<evidence type="ECO:0000313" key="1">
    <source>
        <dbReference type="EMBL" id="BAZ00482.1"/>
    </source>
</evidence>
<dbReference type="AlphaFoldDB" id="A0A1Z4N499"/>
<dbReference type="Proteomes" id="UP000218785">
    <property type="component" value="Chromosome"/>
</dbReference>
<sequence>MIYEAHTLGEFLRKVAIDYLRYGYYRYLLRVIPEKMEVHSIDRKVIADYEITVCRMTRFRRKKAGRANVAYVRWGRRFVLLATEGMHEEFEKRRFLDIRENPLYVNGYSIGIHAGKPCVMIEPTRYQLIRSHLHAIALFNEARVTEYLRNISPFSFPGIVRQKRRLLHEVNRRRKRAGLSTIKIEVRFTKKDASAPKIAAY</sequence>
<protein>
    <submittedName>
        <fullName evidence="1">Uncharacterized protein</fullName>
    </submittedName>
</protein>
<gene>
    <name evidence="1" type="ORF">NIES37_44740</name>
</gene>
<proteinExistence type="predicted"/>